<organism evidence="8 9">
    <name type="scientific">Aegilops tauschii subsp. strangulata</name>
    <name type="common">Goatgrass</name>
    <dbReference type="NCBI Taxonomy" id="200361"/>
    <lineage>
        <taxon>Eukaryota</taxon>
        <taxon>Viridiplantae</taxon>
        <taxon>Streptophyta</taxon>
        <taxon>Embryophyta</taxon>
        <taxon>Tracheophyta</taxon>
        <taxon>Spermatophyta</taxon>
        <taxon>Magnoliopsida</taxon>
        <taxon>Liliopsida</taxon>
        <taxon>Poales</taxon>
        <taxon>Poaceae</taxon>
        <taxon>BOP clade</taxon>
        <taxon>Pooideae</taxon>
        <taxon>Triticodae</taxon>
        <taxon>Triticeae</taxon>
        <taxon>Triticinae</taxon>
        <taxon>Aegilops</taxon>
    </lineage>
</organism>
<dbReference type="Gramene" id="AET2Gv20709600.20">
    <property type="protein sequence ID" value="AET2Gv20709600.20"/>
    <property type="gene ID" value="AET2Gv20709600"/>
</dbReference>
<reference evidence="8" key="3">
    <citation type="journal article" date="2017" name="Nature">
        <title>Genome sequence of the progenitor of the wheat D genome Aegilops tauschii.</title>
        <authorList>
            <person name="Luo M.C."/>
            <person name="Gu Y.Q."/>
            <person name="Puiu D."/>
            <person name="Wang H."/>
            <person name="Twardziok S.O."/>
            <person name="Deal K.R."/>
            <person name="Huo N."/>
            <person name="Zhu T."/>
            <person name="Wang L."/>
            <person name="Wang Y."/>
            <person name="McGuire P.E."/>
            <person name="Liu S."/>
            <person name="Long H."/>
            <person name="Ramasamy R.K."/>
            <person name="Rodriguez J.C."/>
            <person name="Van S.L."/>
            <person name="Yuan L."/>
            <person name="Wang Z."/>
            <person name="Xia Z."/>
            <person name="Xiao L."/>
            <person name="Anderson O.D."/>
            <person name="Ouyang S."/>
            <person name="Liang Y."/>
            <person name="Zimin A.V."/>
            <person name="Pertea G."/>
            <person name="Qi P."/>
            <person name="Bennetzen J.L."/>
            <person name="Dai X."/>
            <person name="Dawson M.W."/>
            <person name="Muller H.G."/>
            <person name="Kugler K."/>
            <person name="Rivarola-Duarte L."/>
            <person name="Spannagl M."/>
            <person name="Mayer K.F.X."/>
            <person name="Lu F.H."/>
            <person name="Bevan M.W."/>
            <person name="Leroy P."/>
            <person name="Li P."/>
            <person name="You F.M."/>
            <person name="Sun Q."/>
            <person name="Liu Z."/>
            <person name="Lyons E."/>
            <person name="Wicker T."/>
            <person name="Salzberg S.L."/>
            <person name="Devos K.M."/>
            <person name="Dvorak J."/>
        </authorList>
    </citation>
    <scope>NUCLEOTIDE SEQUENCE [LARGE SCALE GENOMIC DNA]</scope>
    <source>
        <strain evidence="8">cv. AL8/78</strain>
    </source>
</reference>
<sequence length="46" mass="4977">SCIMDSLGYSVSRITICVVVQVLCSYSTLPLYAIVSHVSAVVRNQT</sequence>
<accession>A0A453C2A0</accession>
<evidence type="ECO:0000313" key="8">
    <source>
        <dbReference type="EnsemblPlants" id="AET2Gv20709600.20"/>
    </source>
</evidence>
<keyword evidence="5" id="KW-1133">Transmembrane helix</keyword>
<reference evidence="8" key="5">
    <citation type="journal article" date="2021" name="G3 (Bethesda)">
        <title>Aegilops tauschii genome assembly Aet v5.0 features greater sequence contiguity and improved annotation.</title>
        <authorList>
            <person name="Wang L."/>
            <person name="Zhu T."/>
            <person name="Rodriguez J.C."/>
            <person name="Deal K.R."/>
            <person name="Dubcovsky J."/>
            <person name="McGuire P.E."/>
            <person name="Lux T."/>
            <person name="Spannagl M."/>
            <person name="Mayer K.F.X."/>
            <person name="Baldrich P."/>
            <person name="Meyers B.C."/>
            <person name="Huo N."/>
            <person name="Gu Y.Q."/>
            <person name="Zhou H."/>
            <person name="Devos K.M."/>
            <person name="Bennetzen J.L."/>
            <person name="Unver T."/>
            <person name="Budak H."/>
            <person name="Gulick P.J."/>
            <person name="Galiba G."/>
            <person name="Kalapos B."/>
            <person name="Nelson D.R."/>
            <person name="Li P."/>
            <person name="You F.M."/>
            <person name="Luo M.C."/>
            <person name="Dvorak J."/>
        </authorList>
    </citation>
    <scope>NUCLEOTIDE SEQUENCE [LARGE SCALE GENOMIC DNA]</scope>
    <source>
        <strain evidence="8">cv. AL8/78</strain>
    </source>
</reference>
<evidence type="ECO:0000256" key="3">
    <source>
        <dbReference type="ARBA" id="ARBA00022692"/>
    </source>
</evidence>
<evidence type="ECO:0000256" key="2">
    <source>
        <dbReference type="ARBA" id="ARBA00006574"/>
    </source>
</evidence>
<dbReference type="Pfam" id="PF03094">
    <property type="entry name" value="Mlo"/>
    <property type="match status" value="1"/>
</dbReference>
<dbReference type="AlphaFoldDB" id="A0A453C2A0"/>
<keyword evidence="7" id="KW-0568">Pathogenesis-related protein</keyword>
<reference evidence="9" key="1">
    <citation type="journal article" date="2014" name="Science">
        <title>Ancient hybridizations among the ancestral genomes of bread wheat.</title>
        <authorList>
            <consortium name="International Wheat Genome Sequencing Consortium,"/>
            <person name="Marcussen T."/>
            <person name="Sandve S.R."/>
            <person name="Heier L."/>
            <person name="Spannagl M."/>
            <person name="Pfeifer M."/>
            <person name="Jakobsen K.S."/>
            <person name="Wulff B.B."/>
            <person name="Steuernagel B."/>
            <person name="Mayer K.F."/>
            <person name="Olsen O.A."/>
        </authorList>
    </citation>
    <scope>NUCLEOTIDE SEQUENCE [LARGE SCALE GENOMIC DNA]</scope>
    <source>
        <strain evidence="9">cv. AL8/78</strain>
    </source>
</reference>
<protein>
    <submittedName>
        <fullName evidence="8">Uncharacterized protein</fullName>
    </submittedName>
</protein>
<keyword evidence="3" id="KW-0812">Transmembrane</keyword>
<evidence type="ECO:0000256" key="4">
    <source>
        <dbReference type="ARBA" id="ARBA00022821"/>
    </source>
</evidence>
<dbReference type="InterPro" id="IPR004326">
    <property type="entry name" value="Mlo"/>
</dbReference>
<keyword evidence="9" id="KW-1185">Reference proteome</keyword>
<comment type="similarity">
    <text evidence="2">Belongs to the MLO family.</text>
</comment>
<evidence type="ECO:0000256" key="6">
    <source>
        <dbReference type="ARBA" id="ARBA00023136"/>
    </source>
</evidence>
<dbReference type="GO" id="GO:0016020">
    <property type="term" value="C:membrane"/>
    <property type="evidence" value="ECO:0007669"/>
    <property type="project" value="UniProtKB-SubCell"/>
</dbReference>
<evidence type="ECO:0000256" key="7">
    <source>
        <dbReference type="ARBA" id="ARBA00023265"/>
    </source>
</evidence>
<comment type="subcellular location">
    <subcellularLocation>
        <location evidence="1">Membrane</location>
        <topology evidence="1">Multi-pass membrane protein</topology>
    </subcellularLocation>
</comment>
<evidence type="ECO:0000256" key="5">
    <source>
        <dbReference type="ARBA" id="ARBA00022989"/>
    </source>
</evidence>
<keyword evidence="6" id="KW-0472">Membrane</keyword>
<dbReference type="EnsemblPlants" id="AET2Gv20709600.20">
    <property type="protein sequence ID" value="AET2Gv20709600.20"/>
    <property type="gene ID" value="AET2Gv20709600"/>
</dbReference>
<keyword evidence="4" id="KW-0611">Plant defense</keyword>
<name>A0A453C2A0_AEGTS</name>
<evidence type="ECO:0000313" key="9">
    <source>
        <dbReference type="Proteomes" id="UP000015105"/>
    </source>
</evidence>
<dbReference type="GO" id="GO:0006952">
    <property type="term" value="P:defense response"/>
    <property type="evidence" value="ECO:0007669"/>
    <property type="project" value="UniProtKB-KW"/>
</dbReference>
<dbReference type="Proteomes" id="UP000015105">
    <property type="component" value="Chromosome 2D"/>
</dbReference>
<reference evidence="8" key="4">
    <citation type="submission" date="2019-03" db="UniProtKB">
        <authorList>
            <consortium name="EnsemblPlants"/>
        </authorList>
    </citation>
    <scope>IDENTIFICATION</scope>
</reference>
<reference evidence="9" key="2">
    <citation type="journal article" date="2017" name="Nat. Plants">
        <title>The Aegilops tauschii genome reveals multiple impacts of transposons.</title>
        <authorList>
            <person name="Zhao G."/>
            <person name="Zou C."/>
            <person name="Li K."/>
            <person name="Wang K."/>
            <person name="Li T."/>
            <person name="Gao L."/>
            <person name="Zhang X."/>
            <person name="Wang H."/>
            <person name="Yang Z."/>
            <person name="Liu X."/>
            <person name="Jiang W."/>
            <person name="Mao L."/>
            <person name="Kong X."/>
            <person name="Jiao Y."/>
            <person name="Jia J."/>
        </authorList>
    </citation>
    <scope>NUCLEOTIDE SEQUENCE [LARGE SCALE GENOMIC DNA]</scope>
    <source>
        <strain evidence="9">cv. AL8/78</strain>
    </source>
</reference>
<proteinExistence type="inferred from homology"/>
<evidence type="ECO:0000256" key="1">
    <source>
        <dbReference type="ARBA" id="ARBA00004141"/>
    </source>
</evidence>